<protein>
    <submittedName>
        <fullName evidence="6">CvpA family protein</fullName>
    </submittedName>
</protein>
<evidence type="ECO:0000256" key="4">
    <source>
        <dbReference type="ARBA" id="ARBA00023136"/>
    </source>
</evidence>
<keyword evidence="2 5" id="KW-0812">Transmembrane</keyword>
<feature type="transmembrane region" description="Helical" evidence="5">
    <location>
        <begin position="6"/>
        <end position="21"/>
    </location>
</feature>
<dbReference type="RefSeq" id="WP_377467638.1">
    <property type="nucleotide sequence ID" value="NZ_JBHLWN010000005.1"/>
</dbReference>
<dbReference type="Pfam" id="PF02674">
    <property type="entry name" value="Colicin_V"/>
    <property type="match status" value="1"/>
</dbReference>
<comment type="caution">
    <text evidence="6">The sequence shown here is derived from an EMBL/GenBank/DDBJ whole genome shotgun (WGS) entry which is preliminary data.</text>
</comment>
<keyword evidence="7" id="KW-1185">Reference proteome</keyword>
<dbReference type="InterPro" id="IPR003825">
    <property type="entry name" value="Colicin-V_CvpA"/>
</dbReference>
<organism evidence="6 7">
    <name type="scientific">Paenibacillus chartarius</name>
    <dbReference type="NCBI Taxonomy" id="747481"/>
    <lineage>
        <taxon>Bacteria</taxon>
        <taxon>Bacillati</taxon>
        <taxon>Bacillota</taxon>
        <taxon>Bacilli</taxon>
        <taxon>Bacillales</taxon>
        <taxon>Paenibacillaceae</taxon>
        <taxon>Paenibacillus</taxon>
    </lineage>
</organism>
<feature type="transmembrane region" description="Helical" evidence="5">
    <location>
        <begin position="120"/>
        <end position="143"/>
    </location>
</feature>
<dbReference type="PANTHER" id="PTHR37306">
    <property type="entry name" value="COLICIN V PRODUCTION PROTEIN"/>
    <property type="match status" value="1"/>
</dbReference>
<accession>A0ABV6DEC0</accession>
<evidence type="ECO:0000256" key="5">
    <source>
        <dbReference type="SAM" id="Phobius"/>
    </source>
</evidence>
<evidence type="ECO:0000256" key="3">
    <source>
        <dbReference type="ARBA" id="ARBA00022989"/>
    </source>
</evidence>
<comment type="subcellular location">
    <subcellularLocation>
        <location evidence="1">Membrane</location>
        <topology evidence="1">Multi-pass membrane protein</topology>
    </subcellularLocation>
</comment>
<gene>
    <name evidence="6" type="ORF">ACFFK0_00755</name>
</gene>
<proteinExistence type="predicted"/>
<evidence type="ECO:0000256" key="2">
    <source>
        <dbReference type="ARBA" id="ARBA00022692"/>
    </source>
</evidence>
<evidence type="ECO:0000313" key="6">
    <source>
        <dbReference type="EMBL" id="MFC0210986.1"/>
    </source>
</evidence>
<dbReference type="Proteomes" id="UP001589776">
    <property type="component" value="Unassembled WGS sequence"/>
</dbReference>
<name>A0ABV6DEC0_9BACL</name>
<evidence type="ECO:0000313" key="7">
    <source>
        <dbReference type="Proteomes" id="UP001589776"/>
    </source>
</evidence>
<dbReference type="PANTHER" id="PTHR37306:SF1">
    <property type="entry name" value="COLICIN V PRODUCTION PROTEIN"/>
    <property type="match status" value="1"/>
</dbReference>
<sequence>MNGLDWVILALILGGLVLGYTRGFVGQIVSFAGLFVAYIIAYKFYDDLAPTIQKTIALPSMQTYQKYEFFAKHLNLEMYFVNAVSFALLFFGVKLGLVVAGHALHFIAKAPGLNLLNRTAGALLGLTEALLLVVVGVNVMTIIPSDPIQLLLQHSLLSPYALEHMPAVADKLRQLWESGGT</sequence>
<reference evidence="6 7" key="1">
    <citation type="submission" date="2024-09" db="EMBL/GenBank/DDBJ databases">
        <authorList>
            <person name="Sun Q."/>
            <person name="Mori K."/>
        </authorList>
    </citation>
    <scope>NUCLEOTIDE SEQUENCE [LARGE SCALE GENOMIC DNA]</scope>
    <source>
        <strain evidence="6 7">CCM 7759</strain>
    </source>
</reference>
<keyword evidence="4 5" id="KW-0472">Membrane</keyword>
<dbReference type="EMBL" id="JBHLWN010000005">
    <property type="protein sequence ID" value="MFC0210986.1"/>
    <property type="molecule type" value="Genomic_DNA"/>
</dbReference>
<evidence type="ECO:0000256" key="1">
    <source>
        <dbReference type="ARBA" id="ARBA00004141"/>
    </source>
</evidence>
<feature type="transmembrane region" description="Helical" evidence="5">
    <location>
        <begin position="79"/>
        <end position="108"/>
    </location>
</feature>
<keyword evidence="3 5" id="KW-1133">Transmembrane helix</keyword>